<evidence type="ECO:0000256" key="3">
    <source>
        <dbReference type="ARBA" id="ARBA00022741"/>
    </source>
</evidence>
<keyword evidence="2" id="KW-0963">Cytoplasm</keyword>
<dbReference type="GO" id="GO:0051231">
    <property type="term" value="P:spindle elongation"/>
    <property type="evidence" value="ECO:0007669"/>
    <property type="project" value="TreeGrafter"/>
</dbReference>
<dbReference type="OrthoDB" id="6237065at2759"/>
<evidence type="ECO:0000256" key="5">
    <source>
        <dbReference type="ARBA" id="ARBA00023054"/>
    </source>
</evidence>
<dbReference type="EMBL" id="CP012528">
    <property type="protein sequence ID" value="ALC49698.1"/>
    <property type="molecule type" value="Genomic_DNA"/>
</dbReference>
<dbReference type="PRINTS" id="PR00380">
    <property type="entry name" value="KINESINHEAVY"/>
</dbReference>
<dbReference type="Gene3D" id="3.40.850.10">
    <property type="entry name" value="Kinesin motor domain"/>
    <property type="match status" value="1"/>
</dbReference>
<keyword evidence="4 7" id="KW-0067">ATP-binding</keyword>
<comment type="similarity">
    <text evidence="7 8">Belongs to the TRAFAC class myosin-kinesin ATPase superfamily. Kinesin family.</text>
</comment>
<protein>
    <recommendedName>
        <fullName evidence="8">Kinesin-like protein</fullName>
    </recommendedName>
</protein>
<dbReference type="InterPro" id="IPR001752">
    <property type="entry name" value="Kinesin_motor_dom"/>
</dbReference>
<keyword evidence="6" id="KW-0206">Cytoskeleton</keyword>
<name>A0A0M5J3J9_DROBS</name>
<evidence type="ECO:0000313" key="11">
    <source>
        <dbReference type="Proteomes" id="UP000494163"/>
    </source>
</evidence>
<dbReference type="SMART" id="SM00129">
    <property type="entry name" value="KISc"/>
    <property type="match status" value="1"/>
</dbReference>
<evidence type="ECO:0000256" key="2">
    <source>
        <dbReference type="ARBA" id="ARBA00022490"/>
    </source>
</evidence>
<evidence type="ECO:0000256" key="1">
    <source>
        <dbReference type="ARBA" id="ARBA00004245"/>
    </source>
</evidence>
<dbReference type="InterPro" id="IPR036961">
    <property type="entry name" value="Kinesin_motor_dom_sf"/>
</dbReference>
<dbReference type="SMR" id="A0A0M5J3J9"/>
<proteinExistence type="inferred from homology"/>
<dbReference type="SUPFAM" id="SSF52540">
    <property type="entry name" value="P-loop containing nucleoside triphosphate hydrolases"/>
    <property type="match status" value="1"/>
</dbReference>
<dbReference type="InterPro" id="IPR027640">
    <property type="entry name" value="Kinesin-like_fam"/>
</dbReference>
<dbReference type="PROSITE" id="PS00411">
    <property type="entry name" value="KINESIN_MOTOR_1"/>
    <property type="match status" value="1"/>
</dbReference>
<evidence type="ECO:0000256" key="6">
    <source>
        <dbReference type="ARBA" id="ARBA00023212"/>
    </source>
</evidence>
<keyword evidence="5" id="KW-0175">Coiled coil</keyword>
<dbReference type="GO" id="GO:0007052">
    <property type="term" value="P:mitotic spindle organization"/>
    <property type="evidence" value="ECO:0007669"/>
    <property type="project" value="TreeGrafter"/>
</dbReference>
<evidence type="ECO:0000256" key="7">
    <source>
        <dbReference type="PROSITE-ProRule" id="PRU00283"/>
    </source>
</evidence>
<evidence type="ECO:0000259" key="9">
    <source>
        <dbReference type="PROSITE" id="PS50067"/>
    </source>
</evidence>
<dbReference type="Pfam" id="PF00225">
    <property type="entry name" value="Kinesin"/>
    <property type="match status" value="1"/>
</dbReference>
<reference evidence="10 11" key="1">
    <citation type="submission" date="2015-08" db="EMBL/GenBank/DDBJ databases">
        <title>Ancestral chromatin configuration constrains chromatin evolution on differentiating sex chromosomes in Drosophila.</title>
        <authorList>
            <person name="Zhou Q."/>
            <person name="Bachtrog D."/>
        </authorList>
    </citation>
    <scope>NUCLEOTIDE SEQUENCE [LARGE SCALE GENOMIC DNA]</scope>
    <source>
        <tissue evidence="10">Whole larvae</tissue>
    </source>
</reference>
<organism evidence="10 11">
    <name type="scientific">Drosophila busckii</name>
    <name type="common">Fruit fly</name>
    <dbReference type="NCBI Taxonomy" id="30019"/>
    <lineage>
        <taxon>Eukaryota</taxon>
        <taxon>Metazoa</taxon>
        <taxon>Ecdysozoa</taxon>
        <taxon>Arthropoda</taxon>
        <taxon>Hexapoda</taxon>
        <taxon>Insecta</taxon>
        <taxon>Pterygota</taxon>
        <taxon>Neoptera</taxon>
        <taxon>Endopterygota</taxon>
        <taxon>Diptera</taxon>
        <taxon>Brachycera</taxon>
        <taxon>Muscomorpha</taxon>
        <taxon>Ephydroidea</taxon>
        <taxon>Drosophilidae</taxon>
        <taxon>Drosophila</taxon>
    </lineage>
</organism>
<gene>
    <name evidence="10" type="ORF">Dbus_chrXg1554</name>
</gene>
<dbReference type="InterPro" id="IPR027417">
    <property type="entry name" value="P-loop_NTPase"/>
</dbReference>
<dbReference type="GO" id="GO:0007018">
    <property type="term" value="P:microtubule-based movement"/>
    <property type="evidence" value="ECO:0007669"/>
    <property type="project" value="InterPro"/>
</dbReference>
<dbReference type="PROSITE" id="PS50067">
    <property type="entry name" value="KINESIN_MOTOR_2"/>
    <property type="match status" value="1"/>
</dbReference>
<dbReference type="InterPro" id="IPR019821">
    <property type="entry name" value="Kinesin_motor_CS"/>
</dbReference>
<dbReference type="OMA" id="MEGSFIN"/>
<dbReference type="PANTHER" id="PTHR47969:SF15">
    <property type="entry name" value="CHROMOSOME-ASSOCIATED KINESIN KIF4A-RELATED"/>
    <property type="match status" value="1"/>
</dbReference>
<comment type="subcellular location">
    <subcellularLocation>
        <location evidence="1">Cytoplasm</location>
        <location evidence="1">Cytoskeleton</location>
    </subcellularLocation>
</comment>
<evidence type="ECO:0000313" key="10">
    <source>
        <dbReference type="EMBL" id="ALC49698.1"/>
    </source>
</evidence>
<evidence type="ECO:0000256" key="8">
    <source>
        <dbReference type="RuleBase" id="RU000394"/>
    </source>
</evidence>
<keyword evidence="7 8" id="KW-0505">Motor protein</keyword>
<dbReference type="GO" id="GO:0005874">
    <property type="term" value="C:microtubule"/>
    <property type="evidence" value="ECO:0007669"/>
    <property type="project" value="UniProtKB-KW"/>
</dbReference>
<feature type="domain" description="Kinesin motor" evidence="9">
    <location>
        <begin position="8"/>
        <end position="305"/>
    </location>
</feature>
<dbReference type="STRING" id="30019.A0A0M5J3J9"/>
<keyword evidence="11" id="KW-1185">Reference proteome</keyword>
<dbReference type="GO" id="GO:0005875">
    <property type="term" value="C:microtubule associated complex"/>
    <property type="evidence" value="ECO:0007669"/>
    <property type="project" value="TreeGrafter"/>
</dbReference>
<accession>A0A0M5J3J9</accession>
<dbReference type="GO" id="GO:0008017">
    <property type="term" value="F:microtubule binding"/>
    <property type="evidence" value="ECO:0007669"/>
    <property type="project" value="InterPro"/>
</dbReference>
<dbReference type="GO" id="GO:0005524">
    <property type="term" value="F:ATP binding"/>
    <property type="evidence" value="ECO:0007669"/>
    <property type="project" value="UniProtKB-UniRule"/>
</dbReference>
<dbReference type="GO" id="GO:0003777">
    <property type="term" value="F:microtubule motor activity"/>
    <property type="evidence" value="ECO:0007669"/>
    <property type="project" value="InterPro"/>
</dbReference>
<evidence type="ECO:0000256" key="4">
    <source>
        <dbReference type="ARBA" id="ARBA00022840"/>
    </source>
</evidence>
<keyword evidence="3 7" id="KW-0547">Nucleotide-binding</keyword>
<dbReference type="PANTHER" id="PTHR47969">
    <property type="entry name" value="CHROMOSOME-ASSOCIATED KINESIN KIF4A-RELATED"/>
    <property type="match status" value="1"/>
</dbReference>
<dbReference type="AlphaFoldDB" id="A0A0M5J3J9"/>
<keyword evidence="8" id="KW-0493">Microtubule</keyword>
<dbReference type="Proteomes" id="UP000494163">
    <property type="component" value="Chromosome X"/>
</dbReference>
<feature type="binding site" evidence="7">
    <location>
        <begin position="86"/>
        <end position="93"/>
    </location>
    <ligand>
        <name>ATP</name>
        <dbReference type="ChEBI" id="CHEBI:30616"/>
    </ligand>
</feature>
<sequence length="305" mass="33693">MNFDKKSDVLIAVREAPFRANKLQQNQSVIQFATDCKNTLVVNNAVHTFDAAFNSSVSQATLYETLVQPLVSKVLAGTNCTALAYGQTGTGKSYSMGMGAEPVTEQQMGILPRCAKDLLMRIPLLKADKENNRIPMQLFVSFLEIYNEKAHDLLSAEPQKPIAVRGQRFTGATKQLLSSLKDLQSLLELGAKKRHVRATNMNQHSSRSHAIVTFSVQRGHRVSRLNLVDLAGSEGVRRTQNEGMARDEGVFINMGLLAINKVLLSLTAGHAVIPYRESILTAVLQGLLSLCFTKLNYLFKPLFFL</sequence>